<dbReference type="AlphaFoldDB" id="X0W355"/>
<name>X0W355_9ZZZZ</name>
<feature type="transmembrane region" description="Helical" evidence="7">
    <location>
        <begin position="226"/>
        <end position="248"/>
    </location>
</feature>
<dbReference type="PANTHER" id="PTHR34184">
    <property type="entry name" value="UPF0718 PROTEIN YCGR"/>
    <property type="match status" value="1"/>
</dbReference>
<keyword evidence="4 7" id="KW-0812">Transmembrane</keyword>
<evidence type="ECO:0008006" key="9">
    <source>
        <dbReference type="Google" id="ProtNLM"/>
    </source>
</evidence>
<keyword evidence="3" id="KW-1003">Cell membrane</keyword>
<evidence type="ECO:0000256" key="5">
    <source>
        <dbReference type="ARBA" id="ARBA00022989"/>
    </source>
</evidence>
<dbReference type="EMBL" id="BARS01038012">
    <property type="protein sequence ID" value="GAG17782.1"/>
    <property type="molecule type" value="Genomic_DNA"/>
</dbReference>
<evidence type="ECO:0000256" key="2">
    <source>
        <dbReference type="ARBA" id="ARBA00006386"/>
    </source>
</evidence>
<feature type="transmembrane region" description="Helical" evidence="7">
    <location>
        <begin position="92"/>
        <end position="113"/>
    </location>
</feature>
<evidence type="ECO:0000313" key="8">
    <source>
        <dbReference type="EMBL" id="GAG17782.1"/>
    </source>
</evidence>
<dbReference type="GO" id="GO:0005886">
    <property type="term" value="C:plasma membrane"/>
    <property type="evidence" value="ECO:0007669"/>
    <property type="project" value="UniProtKB-SubCell"/>
</dbReference>
<evidence type="ECO:0000256" key="4">
    <source>
        <dbReference type="ARBA" id="ARBA00022692"/>
    </source>
</evidence>
<comment type="caution">
    <text evidence="8">The sequence shown here is derived from an EMBL/GenBank/DDBJ whole genome shotgun (WGS) entry which is preliminary data.</text>
</comment>
<dbReference type="InterPro" id="IPR052923">
    <property type="entry name" value="UPF0718"/>
</dbReference>
<dbReference type="Pfam" id="PF03773">
    <property type="entry name" value="ArsP_1"/>
    <property type="match status" value="1"/>
</dbReference>
<accession>X0W355</accession>
<comment type="similarity">
    <text evidence="2">Belongs to the UPF0718 family.</text>
</comment>
<gene>
    <name evidence="8" type="ORF">S01H1_58208</name>
</gene>
<organism evidence="8">
    <name type="scientific">marine sediment metagenome</name>
    <dbReference type="NCBI Taxonomy" id="412755"/>
    <lineage>
        <taxon>unclassified sequences</taxon>
        <taxon>metagenomes</taxon>
        <taxon>ecological metagenomes</taxon>
    </lineage>
</organism>
<feature type="non-terminal residue" evidence="8">
    <location>
        <position position="1"/>
    </location>
</feature>
<comment type="subcellular location">
    <subcellularLocation>
        <location evidence="1">Cell membrane</location>
        <topology evidence="1">Multi-pass membrane protein</topology>
    </subcellularLocation>
</comment>
<feature type="transmembrane region" description="Helical" evidence="7">
    <location>
        <begin position="34"/>
        <end position="54"/>
    </location>
</feature>
<dbReference type="PANTHER" id="PTHR34184:SF4">
    <property type="entry name" value="UPF0718 PROTEIN YCGR"/>
    <property type="match status" value="1"/>
</dbReference>
<feature type="transmembrane region" description="Helical" evidence="7">
    <location>
        <begin position="188"/>
        <end position="214"/>
    </location>
</feature>
<protein>
    <recommendedName>
        <fullName evidence="9">Permease</fullName>
    </recommendedName>
</protein>
<keyword evidence="5 7" id="KW-1133">Transmembrane helix</keyword>
<keyword evidence="6 7" id="KW-0472">Membrane</keyword>
<evidence type="ECO:0000256" key="3">
    <source>
        <dbReference type="ARBA" id="ARBA00022475"/>
    </source>
</evidence>
<reference evidence="8" key="1">
    <citation type="journal article" date="2014" name="Front. Microbiol.">
        <title>High frequency of phylogenetically diverse reductive dehalogenase-homologous genes in deep subseafloor sedimentary metagenomes.</title>
        <authorList>
            <person name="Kawai M."/>
            <person name="Futagami T."/>
            <person name="Toyoda A."/>
            <person name="Takaki Y."/>
            <person name="Nishi S."/>
            <person name="Hori S."/>
            <person name="Arai W."/>
            <person name="Tsubouchi T."/>
            <person name="Morono Y."/>
            <person name="Uchiyama I."/>
            <person name="Ito T."/>
            <person name="Fujiyama A."/>
            <person name="Inagaki F."/>
            <person name="Takami H."/>
        </authorList>
    </citation>
    <scope>NUCLEOTIDE SEQUENCE</scope>
    <source>
        <strain evidence="8">Expedition CK06-06</strain>
    </source>
</reference>
<sequence length="256" mass="26076">LGFLVAGALSVCVSPAWVERHLGGRGLGPVLKASLLGVPLPLCSCGVIPVSASIHRHGASRAATTSFLLSTPQTGVDSIAVTYALLGPVFAVFRPVAALLTGFIGGGLVQLLGDPGRTNGTNKVEPPTCTDSCCTGHRDENMFLRILRYGFVTLPRDIGLALLLGILVAGAMAALVPQDSLNAYIGGGLLSILLLMAAGVPVYVCATASVPIAAGFMHMGASPGAALAFLIAGPATNAATFTTIWKVLGQRTAILY</sequence>
<evidence type="ECO:0000256" key="1">
    <source>
        <dbReference type="ARBA" id="ARBA00004651"/>
    </source>
</evidence>
<feature type="transmembrane region" description="Helical" evidence="7">
    <location>
        <begin position="158"/>
        <end position="176"/>
    </location>
</feature>
<evidence type="ECO:0000256" key="6">
    <source>
        <dbReference type="ARBA" id="ARBA00023136"/>
    </source>
</evidence>
<evidence type="ECO:0000256" key="7">
    <source>
        <dbReference type="SAM" id="Phobius"/>
    </source>
</evidence>
<proteinExistence type="inferred from homology"/>
<dbReference type="InterPro" id="IPR005524">
    <property type="entry name" value="DUF318"/>
</dbReference>
<feature type="non-terminal residue" evidence="8">
    <location>
        <position position="256"/>
    </location>
</feature>